<name>A0A6A6P5A6_9PEZI</name>
<dbReference type="Proteomes" id="UP000799766">
    <property type="component" value="Unassembled WGS sequence"/>
</dbReference>
<dbReference type="AlphaFoldDB" id="A0A6A6P5A6"/>
<protein>
    <submittedName>
        <fullName evidence="2">Uncharacterized protein</fullName>
    </submittedName>
</protein>
<accession>A0A6A6P5A6</accession>
<keyword evidence="3" id="KW-1185">Reference proteome</keyword>
<reference evidence="2" key="1">
    <citation type="journal article" date="2020" name="Stud. Mycol.">
        <title>101 Dothideomycetes genomes: a test case for predicting lifestyles and emergence of pathogens.</title>
        <authorList>
            <person name="Haridas S."/>
            <person name="Albert R."/>
            <person name="Binder M."/>
            <person name="Bloem J."/>
            <person name="Labutti K."/>
            <person name="Salamov A."/>
            <person name="Andreopoulos B."/>
            <person name="Baker S."/>
            <person name="Barry K."/>
            <person name="Bills G."/>
            <person name="Bluhm B."/>
            <person name="Cannon C."/>
            <person name="Castanera R."/>
            <person name="Culley D."/>
            <person name="Daum C."/>
            <person name="Ezra D."/>
            <person name="Gonzalez J."/>
            <person name="Henrissat B."/>
            <person name="Kuo A."/>
            <person name="Liang C."/>
            <person name="Lipzen A."/>
            <person name="Lutzoni F."/>
            <person name="Magnuson J."/>
            <person name="Mondo S."/>
            <person name="Nolan M."/>
            <person name="Ohm R."/>
            <person name="Pangilinan J."/>
            <person name="Park H.-J."/>
            <person name="Ramirez L."/>
            <person name="Alfaro M."/>
            <person name="Sun H."/>
            <person name="Tritt A."/>
            <person name="Yoshinaga Y."/>
            <person name="Zwiers L.-H."/>
            <person name="Turgeon B."/>
            <person name="Goodwin S."/>
            <person name="Spatafora J."/>
            <person name="Crous P."/>
            <person name="Grigoriev I."/>
        </authorList>
    </citation>
    <scope>NUCLEOTIDE SEQUENCE</scope>
    <source>
        <strain evidence="2">ATCC 16933</strain>
    </source>
</reference>
<feature type="compositionally biased region" description="Basic residues" evidence="1">
    <location>
        <begin position="272"/>
        <end position="281"/>
    </location>
</feature>
<evidence type="ECO:0000256" key="1">
    <source>
        <dbReference type="SAM" id="MobiDB-lite"/>
    </source>
</evidence>
<evidence type="ECO:0000313" key="2">
    <source>
        <dbReference type="EMBL" id="KAF2459079.1"/>
    </source>
</evidence>
<evidence type="ECO:0000313" key="3">
    <source>
        <dbReference type="Proteomes" id="UP000799766"/>
    </source>
</evidence>
<proteinExistence type="predicted"/>
<organism evidence="2 3">
    <name type="scientific">Lineolata rhizophorae</name>
    <dbReference type="NCBI Taxonomy" id="578093"/>
    <lineage>
        <taxon>Eukaryota</taxon>
        <taxon>Fungi</taxon>
        <taxon>Dikarya</taxon>
        <taxon>Ascomycota</taxon>
        <taxon>Pezizomycotina</taxon>
        <taxon>Dothideomycetes</taxon>
        <taxon>Dothideomycetes incertae sedis</taxon>
        <taxon>Lineolatales</taxon>
        <taxon>Lineolataceae</taxon>
        <taxon>Lineolata</taxon>
    </lineage>
</organism>
<sequence>MRSTAKSRSRCPTAVFWKPMIMTPSTPAAHGSARHRPWATPILLTARNVPANHRAARTRRMRRYKALQVGSRVVKKLSFTKAAPPSSTATRRQSSLHRAAKNLRPRCTCRYVCFRAALYLPSYYRRHHFGTVAAGRCTDRVMLPETEGLARGALACTSKPNIPSSSARMLLLPSLSLHEEHPRSQRPIPTWKTVYRICSILDGWLITMQPLRIAPLSTLRSQPPHAQGKRSRSPVLAGSCPCRNTHSRKPRVLWPGQFPPGDHRNNMPFPGRAKHKLGHGC</sequence>
<gene>
    <name evidence="2" type="ORF">BDY21DRAFT_200671</name>
</gene>
<dbReference type="EMBL" id="MU001676">
    <property type="protein sequence ID" value="KAF2459079.1"/>
    <property type="molecule type" value="Genomic_DNA"/>
</dbReference>
<feature type="region of interest" description="Disordered" evidence="1">
    <location>
        <begin position="219"/>
        <end position="281"/>
    </location>
</feature>